<dbReference type="AlphaFoldDB" id="A0A848AQB0"/>
<accession>A0A848AQB0</accession>
<dbReference type="Gene3D" id="1.10.10.2830">
    <property type="match status" value="1"/>
</dbReference>
<gene>
    <name evidence="1" type="ORF">HF882_01425</name>
</gene>
<evidence type="ECO:0000313" key="1">
    <source>
        <dbReference type="EMBL" id="NMD85238.1"/>
    </source>
</evidence>
<reference evidence="1 2" key="1">
    <citation type="submission" date="2020-04" db="EMBL/GenBank/DDBJ databases">
        <authorList>
            <person name="Hitch T.C.A."/>
            <person name="Wylensek D."/>
            <person name="Clavel T."/>
        </authorList>
    </citation>
    <scope>NUCLEOTIDE SEQUENCE [LARGE SCALE GENOMIC DNA]</scope>
    <source>
        <strain evidence="1 2">COR2-253-APC-1A</strain>
    </source>
</reference>
<dbReference type="SUPFAM" id="SSF109709">
    <property type="entry name" value="KorB DNA-binding domain-like"/>
    <property type="match status" value="1"/>
</dbReference>
<evidence type="ECO:0000313" key="2">
    <source>
        <dbReference type="Proteomes" id="UP000576225"/>
    </source>
</evidence>
<dbReference type="Proteomes" id="UP000576225">
    <property type="component" value="Unassembled WGS sequence"/>
</dbReference>
<comment type="caution">
    <text evidence="1">The sequence shown here is derived from an EMBL/GenBank/DDBJ whole genome shotgun (WGS) entry which is preliminary data.</text>
</comment>
<dbReference type="RefSeq" id="WP_168961309.1">
    <property type="nucleotide sequence ID" value="NZ_CALXNT010000088.1"/>
</dbReference>
<organism evidence="1 2">
    <name type="scientific">Victivallis vadensis</name>
    <dbReference type="NCBI Taxonomy" id="172901"/>
    <lineage>
        <taxon>Bacteria</taxon>
        <taxon>Pseudomonadati</taxon>
        <taxon>Lentisphaerota</taxon>
        <taxon>Lentisphaeria</taxon>
        <taxon>Victivallales</taxon>
        <taxon>Victivallaceae</taxon>
        <taxon>Victivallis</taxon>
    </lineage>
</organism>
<dbReference type="EMBL" id="JABAEW010000002">
    <property type="protein sequence ID" value="NMD85238.1"/>
    <property type="molecule type" value="Genomic_DNA"/>
</dbReference>
<proteinExistence type="predicted"/>
<protein>
    <submittedName>
        <fullName evidence="1">Uncharacterized protein</fullName>
    </submittedName>
</protein>
<sequence>METIEKLANGNLRVRVDYIFSRHGGRKKIIQKDESKEISEKTHDMSVLNTIARAYRWRELLDTGKVKSKDDLAKLLHYDQSYISRILRLTYLSPHIVRLFINGQAPSGLSLTTLHKAFPDDWNEQHEFFKIG</sequence>
<name>A0A848AQB0_9BACT</name>